<feature type="non-terminal residue" evidence="2">
    <location>
        <position position="1"/>
    </location>
</feature>
<feature type="non-terminal residue" evidence="2">
    <location>
        <position position="79"/>
    </location>
</feature>
<evidence type="ECO:0000256" key="1">
    <source>
        <dbReference type="SAM" id="MobiDB-lite"/>
    </source>
</evidence>
<organism evidence="2">
    <name type="scientific">Tanacetum cinerariifolium</name>
    <name type="common">Dalmatian daisy</name>
    <name type="synonym">Chrysanthemum cinerariifolium</name>
    <dbReference type="NCBI Taxonomy" id="118510"/>
    <lineage>
        <taxon>Eukaryota</taxon>
        <taxon>Viridiplantae</taxon>
        <taxon>Streptophyta</taxon>
        <taxon>Embryophyta</taxon>
        <taxon>Tracheophyta</taxon>
        <taxon>Spermatophyta</taxon>
        <taxon>Magnoliopsida</taxon>
        <taxon>eudicotyledons</taxon>
        <taxon>Gunneridae</taxon>
        <taxon>Pentapetalae</taxon>
        <taxon>asterids</taxon>
        <taxon>campanulids</taxon>
        <taxon>Asterales</taxon>
        <taxon>Asteraceae</taxon>
        <taxon>Asteroideae</taxon>
        <taxon>Anthemideae</taxon>
        <taxon>Anthemidinae</taxon>
        <taxon>Tanacetum</taxon>
    </lineage>
</organism>
<accession>A0A699XW22</accession>
<sequence>RGKERVRKRVARAVPGRLDAGRARTARAPGILLLRRQPAGHHRALPGKARRFRAAAAARRDPPERHPPGAGGARADAPP</sequence>
<dbReference type="AlphaFoldDB" id="A0A699XW22"/>
<feature type="compositionally biased region" description="Basic and acidic residues" evidence="1">
    <location>
        <begin position="58"/>
        <end position="67"/>
    </location>
</feature>
<proteinExistence type="predicted"/>
<gene>
    <name evidence="2" type="ORF">Tci_933120</name>
</gene>
<evidence type="ECO:0000313" key="2">
    <source>
        <dbReference type="EMBL" id="GFD61151.1"/>
    </source>
</evidence>
<comment type="caution">
    <text evidence="2">The sequence shown here is derived from an EMBL/GenBank/DDBJ whole genome shotgun (WGS) entry which is preliminary data.</text>
</comment>
<dbReference type="EMBL" id="BKCJ011887448">
    <property type="protein sequence ID" value="GFD61151.1"/>
    <property type="molecule type" value="Genomic_DNA"/>
</dbReference>
<reference evidence="2" key="1">
    <citation type="journal article" date="2019" name="Sci. Rep.">
        <title>Draft genome of Tanacetum cinerariifolium, the natural source of mosquito coil.</title>
        <authorList>
            <person name="Yamashiro T."/>
            <person name="Shiraishi A."/>
            <person name="Satake H."/>
            <person name="Nakayama K."/>
        </authorList>
    </citation>
    <scope>NUCLEOTIDE SEQUENCE</scope>
</reference>
<name>A0A699XW22_TANCI</name>
<feature type="compositionally biased region" description="Basic residues" evidence="1">
    <location>
        <begin position="38"/>
        <end position="53"/>
    </location>
</feature>
<feature type="region of interest" description="Disordered" evidence="1">
    <location>
        <begin position="37"/>
        <end position="79"/>
    </location>
</feature>
<protein>
    <submittedName>
        <fullName evidence="2">Uncharacterized protein</fullName>
    </submittedName>
</protein>